<comment type="pathway">
    <text evidence="1 9">Cofactor biosynthesis; NAD(+) biosynthesis; nicotinate D-ribonucleotide from nicotinate: step 1/1.</text>
</comment>
<reference evidence="13 14" key="1">
    <citation type="submission" date="2021-08" db="EMBL/GenBank/DDBJ databases">
        <authorList>
            <person name="Zhang D."/>
            <person name="Zhang A."/>
            <person name="Wang L."/>
        </authorList>
    </citation>
    <scope>NUCLEOTIDE SEQUENCE [LARGE SCALE GENOMIC DNA]</scope>
    <source>
        <strain evidence="13 14">WL0086</strain>
    </source>
</reference>
<feature type="domain" description="Nicotinate/nicotinamide phosphoribosyltransferase" evidence="10">
    <location>
        <begin position="163"/>
        <end position="338"/>
    </location>
</feature>
<dbReference type="NCBIfam" id="NF006695">
    <property type="entry name" value="PRK09243.1-2"/>
    <property type="match status" value="1"/>
</dbReference>
<keyword evidence="14" id="KW-1185">Reference proteome</keyword>
<dbReference type="InterPro" id="IPR006405">
    <property type="entry name" value="Nic_PRibTrfase_pncB"/>
</dbReference>
<evidence type="ECO:0000256" key="8">
    <source>
        <dbReference type="ARBA" id="ARBA00048668"/>
    </source>
</evidence>
<dbReference type="EC" id="6.3.4.21" evidence="3 9"/>
<dbReference type="NCBIfam" id="TIGR01513">
    <property type="entry name" value="NAPRTase_put"/>
    <property type="match status" value="1"/>
</dbReference>
<evidence type="ECO:0000256" key="9">
    <source>
        <dbReference type="RuleBase" id="RU365100"/>
    </source>
</evidence>
<dbReference type="InterPro" id="IPR007229">
    <property type="entry name" value="Nic_PRibTrfase-Fam"/>
</dbReference>
<dbReference type="InterPro" id="IPR040727">
    <property type="entry name" value="NAPRTase_N"/>
</dbReference>
<evidence type="ECO:0000259" key="10">
    <source>
        <dbReference type="Pfam" id="PF04095"/>
    </source>
</evidence>
<dbReference type="InterPro" id="IPR013785">
    <property type="entry name" value="Aldolase_TIM"/>
</dbReference>
<evidence type="ECO:0000256" key="4">
    <source>
        <dbReference type="ARBA" id="ARBA00022553"/>
    </source>
</evidence>
<dbReference type="GO" id="GO:0004516">
    <property type="term" value="F:nicotinate phosphoribosyltransferase activity"/>
    <property type="evidence" value="ECO:0007669"/>
    <property type="project" value="UniProtKB-EC"/>
</dbReference>
<dbReference type="PIRSF" id="PIRSF000484">
    <property type="entry name" value="NAPRT"/>
    <property type="match status" value="1"/>
</dbReference>
<keyword evidence="7 9" id="KW-0808">Transferase</keyword>
<evidence type="ECO:0000256" key="7">
    <source>
        <dbReference type="ARBA" id="ARBA00022679"/>
    </source>
</evidence>
<dbReference type="Pfam" id="PF17767">
    <property type="entry name" value="NAPRTase_N"/>
    <property type="match status" value="1"/>
</dbReference>
<keyword evidence="4" id="KW-0597">Phosphoprotein</keyword>
<evidence type="ECO:0000256" key="1">
    <source>
        <dbReference type="ARBA" id="ARBA00004952"/>
    </source>
</evidence>
<dbReference type="RefSeq" id="WP_221032749.1">
    <property type="nucleotide sequence ID" value="NZ_CP139781.1"/>
</dbReference>
<dbReference type="NCBIfam" id="NF009131">
    <property type="entry name" value="PRK12484.1"/>
    <property type="match status" value="1"/>
</dbReference>
<dbReference type="InterPro" id="IPR041619">
    <property type="entry name" value="NAPRTase_C"/>
</dbReference>
<dbReference type="Gene3D" id="3.20.140.10">
    <property type="entry name" value="nicotinate phosphoribosyltransferase"/>
    <property type="match status" value="1"/>
</dbReference>
<dbReference type="PANTHER" id="PTHR11098">
    <property type="entry name" value="NICOTINATE PHOSPHORIBOSYLTRANSFERASE"/>
    <property type="match status" value="1"/>
</dbReference>
<evidence type="ECO:0000256" key="5">
    <source>
        <dbReference type="ARBA" id="ARBA00022598"/>
    </source>
</evidence>
<dbReference type="Pfam" id="PF17956">
    <property type="entry name" value="NAPRTase_C"/>
    <property type="match status" value="1"/>
</dbReference>
<evidence type="ECO:0000259" key="11">
    <source>
        <dbReference type="Pfam" id="PF17767"/>
    </source>
</evidence>
<evidence type="ECO:0000313" key="14">
    <source>
        <dbReference type="Proteomes" id="UP000738431"/>
    </source>
</evidence>
<protein>
    <recommendedName>
        <fullName evidence="3 9">Nicotinate phosphoribosyltransferase</fullName>
        <ecNumber evidence="3 9">6.3.4.21</ecNumber>
    </recommendedName>
</protein>
<feature type="domain" description="Nicotinate phosphoribosyltransferase C-terminal" evidence="12">
    <location>
        <begin position="371"/>
        <end position="474"/>
    </location>
</feature>
<dbReference type="CDD" id="cd01570">
    <property type="entry name" value="NAPRTase_A"/>
    <property type="match status" value="1"/>
</dbReference>
<comment type="function">
    <text evidence="9">Catalyzes the first step in the biosynthesis of NAD from nicotinic acid, the ATP-dependent synthesis of beta-nicotinate D-ribonucleotide from nicotinate and 5-phospho-D-ribose 1-phosphate.</text>
</comment>
<dbReference type="PANTHER" id="PTHR11098:SF1">
    <property type="entry name" value="NICOTINATE PHOSPHORIBOSYLTRANSFERASE"/>
    <property type="match status" value="1"/>
</dbReference>
<name>A0ABZ1C2P5_9BACT</name>
<dbReference type="Proteomes" id="UP000738431">
    <property type="component" value="Chromosome"/>
</dbReference>
<evidence type="ECO:0000256" key="6">
    <source>
        <dbReference type="ARBA" id="ARBA00022642"/>
    </source>
</evidence>
<evidence type="ECO:0000259" key="12">
    <source>
        <dbReference type="Pfam" id="PF17956"/>
    </source>
</evidence>
<evidence type="ECO:0000313" key="13">
    <source>
        <dbReference type="EMBL" id="WRQ85711.1"/>
    </source>
</evidence>
<comment type="similarity">
    <text evidence="2 9">Belongs to the NAPRTase family.</text>
</comment>
<evidence type="ECO:0000256" key="2">
    <source>
        <dbReference type="ARBA" id="ARBA00010897"/>
    </source>
</evidence>
<dbReference type="Gene3D" id="3.20.20.70">
    <property type="entry name" value="Aldolase class I"/>
    <property type="match status" value="1"/>
</dbReference>
<feature type="domain" description="Nicotinate phosphoribosyltransferase N-terminal" evidence="11">
    <location>
        <begin position="10"/>
        <end position="140"/>
    </location>
</feature>
<reference evidence="13 14" key="2">
    <citation type="submission" date="2023-12" db="EMBL/GenBank/DDBJ databases">
        <title>Description of an unclassified Opitutus bacterium of Verrucomicrobiota.</title>
        <authorList>
            <person name="Zhang D.-F."/>
        </authorList>
    </citation>
    <scope>NUCLEOTIDE SEQUENCE [LARGE SCALE GENOMIC DNA]</scope>
    <source>
        <strain evidence="13 14">WL0086</strain>
    </source>
</reference>
<gene>
    <name evidence="13" type="ORF">K1X11_012935</name>
</gene>
<comment type="PTM">
    <text evidence="9">Transiently phosphorylated on a His residue during the reaction cycle. Phosphorylation strongly increases the affinity for substrates and increases the rate of nicotinate D-ribonucleotide production. Dephosphorylation regenerates the low-affinity form of the enzyme, leading to product release.</text>
</comment>
<dbReference type="EMBL" id="CP139781">
    <property type="protein sequence ID" value="WRQ85711.1"/>
    <property type="molecule type" value="Genomic_DNA"/>
</dbReference>
<accession>A0ABZ1C2P5</accession>
<keyword evidence="13" id="KW-0328">Glycosyltransferase</keyword>
<organism evidence="13 14">
    <name type="scientific">Actomonas aquatica</name>
    <dbReference type="NCBI Taxonomy" id="2866162"/>
    <lineage>
        <taxon>Bacteria</taxon>
        <taxon>Pseudomonadati</taxon>
        <taxon>Verrucomicrobiota</taxon>
        <taxon>Opitutia</taxon>
        <taxon>Opitutales</taxon>
        <taxon>Opitutaceae</taxon>
        <taxon>Actomonas</taxon>
    </lineage>
</organism>
<dbReference type="InterPro" id="IPR036068">
    <property type="entry name" value="Nicotinate_pribotase-like_C"/>
</dbReference>
<keyword evidence="6 9" id="KW-0662">Pyridine nucleotide biosynthesis</keyword>
<evidence type="ECO:0000256" key="3">
    <source>
        <dbReference type="ARBA" id="ARBA00013236"/>
    </source>
</evidence>
<sequence length="488" mass="53402">MQNHAAASPLLTDLYQLTMAYGYWKTGTHEREAVFHLFFRKPPFASGYSLVAGLADVIDWLRAFHFDEDELAYLQTLEGNDGSPLFEEGFIDYLRELKFTCEVDAVPEGTVVFPHEPLLRVQGPILQGQLVETALLNLINYQTLIATKAARICEAAQDEPVLEFGLRRAQGVDGALAASRAAYIGGCAATSNVLAGKLFGIPVKGTHAHSWVMSFDSEPEAFQAYADAMPNNCVFLVDTYDTLDGVRAAIEVGKRLRETGHEMVGVRLDSGDLAYLSIEARKLLDAAGFPDAVIVASNDLDETIIASLKQQGAKIGLWGVGTKLVTAFDQPALGGVYKLGAIRDGAGNWQYRLKLSEQSIKVSNPGILQVRRFVQDGLIAGDQIINEGEGGETSRTIVDPADSMRRKRVTAEASEELLLQPIFRNGELVYDRPTLEETKAHARAELSRTHPGIRRLLNPHEYPVGLGPQLHELKHKLIQQARGEAPGA</sequence>
<dbReference type="GO" id="GO:0016757">
    <property type="term" value="F:glycosyltransferase activity"/>
    <property type="evidence" value="ECO:0007669"/>
    <property type="project" value="UniProtKB-KW"/>
</dbReference>
<dbReference type="SUPFAM" id="SSF51690">
    <property type="entry name" value="Nicotinate/Quinolinate PRTase C-terminal domain-like"/>
    <property type="match status" value="1"/>
</dbReference>
<keyword evidence="5 9" id="KW-0436">Ligase</keyword>
<dbReference type="SUPFAM" id="SSF54675">
    <property type="entry name" value="Nicotinate/Quinolinate PRTase N-terminal domain-like"/>
    <property type="match status" value="1"/>
</dbReference>
<comment type="catalytic activity">
    <reaction evidence="8 9">
        <text>5-phospho-alpha-D-ribose 1-diphosphate + nicotinate + ATP + H2O = nicotinate beta-D-ribonucleotide + ADP + phosphate + diphosphate</text>
        <dbReference type="Rhea" id="RHEA:36163"/>
        <dbReference type="ChEBI" id="CHEBI:15377"/>
        <dbReference type="ChEBI" id="CHEBI:30616"/>
        <dbReference type="ChEBI" id="CHEBI:32544"/>
        <dbReference type="ChEBI" id="CHEBI:33019"/>
        <dbReference type="ChEBI" id="CHEBI:43474"/>
        <dbReference type="ChEBI" id="CHEBI:57502"/>
        <dbReference type="ChEBI" id="CHEBI:58017"/>
        <dbReference type="ChEBI" id="CHEBI:456216"/>
        <dbReference type="EC" id="6.3.4.21"/>
    </reaction>
</comment>
<dbReference type="Pfam" id="PF04095">
    <property type="entry name" value="NAPRTase"/>
    <property type="match status" value="1"/>
</dbReference>
<proteinExistence type="inferred from homology"/>
<dbReference type="InterPro" id="IPR041525">
    <property type="entry name" value="N/Namide_PRibTrfase"/>
</dbReference>